<dbReference type="AlphaFoldDB" id="A0A641A722"/>
<dbReference type="RefSeq" id="WP_031860496.1">
    <property type="nucleotide sequence ID" value="NZ_AP015012.1"/>
</dbReference>
<organism evidence="1">
    <name type="scientific">Staphylococcus aureus</name>
    <dbReference type="NCBI Taxonomy" id="1280"/>
    <lineage>
        <taxon>Bacteria</taxon>
        <taxon>Bacillati</taxon>
        <taxon>Bacillota</taxon>
        <taxon>Bacilli</taxon>
        <taxon>Bacillales</taxon>
        <taxon>Staphylococcaceae</taxon>
        <taxon>Staphylococcus</taxon>
    </lineage>
</organism>
<accession>A0A641A722</accession>
<proteinExistence type="predicted"/>
<dbReference type="EMBL" id="RAQZ01000003">
    <property type="protein sequence ID" value="KAA1272966.1"/>
    <property type="molecule type" value="Genomic_DNA"/>
</dbReference>
<protein>
    <submittedName>
        <fullName evidence="1">Uncharacterized protein</fullName>
    </submittedName>
</protein>
<gene>
    <name evidence="1" type="ORF">D7S40_08010</name>
</gene>
<name>A0A641A722_STAAU</name>
<sequence>MDVCPPVTMDACALLQKFEFCNNISHFRHFFAIKQPIER</sequence>
<comment type="caution">
    <text evidence="1">The sequence shown here is derived from an EMBL/GenBank/DDBJ whole genome shotgun (WGS) entry which is preliminary data.</text>
</comment>
<evidence type="ECO:0000313" key="1">
    <source>
        <dbReference type="EMBL" id="KAA1272966.1"/>
    </source>
</evidence>
<reference evidence="1" key="1">
    <citation type="submission" date="2018-09" db="EMBL/GenBank/DDBJ databases">
        <title>The microbial basis of impaired wound healing: differential roles for pathogens, 'bystanders', and strain-level diversification in clinical outcomes.</title>
        <authorList>
            <person name="Kalan L.R."/>
            <person name="Meisel J.S."/>
            <person name="Loesche M.A."/>
            <person name="Horwinski J."/>
            <person name="Soaita I."/>
            <person name="Chen X."/>
            <person name="Gardner S.E."/>
            <person name="Grice E.A."/>
        </authorList>
    </citation>
    <scope>NUCLEOTIDE SEQUENCE</scope>
    <source>
        <strain evidence="1">LK35</strain>
    </source>
</reference>